<feature type="signal peptide" evidence="1">
    <location>
        <begin position="1"/>
        <end position="20"/>
    </location>
</feature>
<evidence type="ECO:0008006" key="4">
    <source>
        <dbReference type="Google" id="ProtNLM"/>
    </source>
</evidence>
<gene>
    <name evidence="2" type="ORF">MCOR_3947</name>
</gene>
<keyword evidence="3" id="KW-1185">Reference proteome</keyword>
<dbReference type="EMBL" id="CACVKT020000731">
    <property type="protein sequence ID" value="CAC5362054.1"/>
    <property type="molecule type" value="Genomic_DNA"/>
</dbReference>
<evidence type="ECO:0000256" key="1">
    <source>
        <dbReference type="SAM" id="SignalP"/>
    </source>
</evidence>
<keyword evidence="1" id="KW-0732">Signal</keyword>
<reference evidence="2 3" key="1">
    <citation type="submission" date="2020-06" db="EMBL/GenBank/DDBJ databases">
        <authorList>
            <person name="Li R."/>
            <person name="Bekaert M."/>
        </authorList>
    </citation>
    <scope>NUCLEOTIDE SEQUENCE [LARGE SCALE GENOMIC DNA]</scope>
    <source>
        <strain evidence="3">wild</strain>
    </source>
</reference>
<dbReference type="Proteomes" id="UP000507470">
    <property type="component" value="Unassembled WGS sequence"/>
</dbReference>
<dbReference type="AlphaFoldDB" id="A0A6J8A6L9"/>
<feature type="chain" id="PRO_5027050261" description="Ig-like domain-containing protein" evidence="1">
    <location>
        <begin position="21"/>
        <end position="338"/>
    </location>
</feature>
<sequence>MISKAFISVTWTLFITGASSQNNCLTWKIRKDHALELSCKLYKVSEKVRIYDSKKRHDVHCPNQETCKAHSNEREEITFTLTVPSNYEDQWFCVNRNNTLSTNISTSKGFLSSTKLNLRGQLRTDKIYILSCSTCWNIDGLSVEFLVNDNSEDSVRYVDNKCYHRKQLCLENRCSCSPNEYNWTFDANNKPEIHNITCKMEFKDSERNCRKTQMITLLVDGQEFETVLAPSILHGECKDSSIQDKDNIILPEAKDGDIICNKCRHIFRKERDHKVLPCVKTSKSSSQTTATFSPPSVSLKIPSTSKSHAYCCICKKPGPKLIVISPDVRTATYVDNNI</sequence>
<proteinExistence type="predicted"/>
<organism evidence="2 3">
    <name type="scientific">Mytilus coruscus</name>
    <name type="common">Sea mussel</name>
    <dbReference type="NCBI Taxonomy" id="42192"/>
    <lineage>
        <taxon>Eukaryota</taxon>
        <taxon>Metazoa</taxon>
        <taxon>Spiralia</taxon>
        <taxon>Lophotrochozoa</taxon>
        <taxon>Mollusca</taxon>
        <taxon>Bivalvia</taxon>
        <taxon>Autobranchia</taxon>
        <taxon>Pteriomorphia</taxon>
        <taxon>Mytilida</taxon>
        <taxon>Mytiloidea</taxon>
        <taxon>Mytilidae</taxon>
        <taxon>Mytilinae</taxon>
        <taxon>Mytilus</taxon>
    </lineage>
</organism>
<protein>
    <recommendedName>
        <fullName evidence="4">Ig-like domain-containing protein</fullName>
    </recommendedName>
</protein>
<evidence type="ECO:0000313" key="2">
    <source>
        <dbReference type="EMBL" id="CAC5362054.1"/>
    </source>
</evidence>
<name>A0A6J8A6L9_MYTCO</name>
<dbReference type="OrthoDB" id="6175811at2759"/>
<evidence type="ECO:0000313" key="3">
    <source>
        <dbReference type="Proteomes" id="UP000507470"/>
    </source>
</evidence>
<accession>A0A6J8A6L9</accession>